<dbReference type="AlphaFoldDB" id="A0A183SVG6"/>
<reference evidence="1 2" key="2">
    <citation type="submission" date="2018-11" db="EMBL/GenBank/DDBJ databases">
        <authorList>
            <consortium name="Pathogen Informatics"/>
        </authorList>
    </citation>
    <scope>NUCLEOTIDE SEQUENCE [LARGE SCALE GENOMIC DNA]</scope>
    <source>
        <strain evidence="1 2">NST_G2</strain>
    </source>
</reference>
<dbReference type="WBParaSite" id="SSLN_0000853801-mRNA-1">
    <property type="protein sequence ID" value="SSLN_0000853801-mRNA-1"/>
    <property type="gene ID" value="SSLN_0000853801"/>
</dbReference>
<evidence type="ECO:0000313" key="3">
    <source>
        <dbReference type="WBParaSite" id="SSLN_0000853801-mRNA-1"/>
    </source>
</evidence>
<dbReference type="EMBL" id="UYSU01034533">
    <property type="protein sequence ID" value="VDL94599.1"/>
    <property type="molecule type" value="Genomic_DNA"/>
</dbReference>
<dbReference type="STRING" id="70667.A0A183SVG6"/>
<sequence length="268" mass="28729">MKDHLSLMVLIRPAPSWDSLSSHASSPPALPLLLLAAVRLPAVLESEIQMERPGNKNCGVEFGNRCNPILGTDFYTCSCSAGWISSPYLPYENCALPNDPCTGYIGDQDDSGTRPQLTVGKECLNGGTCVSSPDLTKAVCVCPTTPWGKQTHTGGSSGDRWQTQSSRSIDALTPLRVFGALTQSSPLRRKWKCDRVILITRVGSNALSLTPPPSAYPSLSPALLLLLLRLQPDGLDAGAGVEICVSTWPITAGKRCVCRRQLPLLQGE</sequence>
<dbReference type="Proteomes" id="UP000275846">
    <property type="component" value="Unassembled WGS sequence"/>
</dbReference>
<keyword evidence="2" id="KW-1185">Reference proteome</keyword>
<dbReference type="SUPFAM" id="SSF57196">
    <property type="entry name" value="EGF/Laminin"/>
    <property type="match status" value="1"/>
</dbReference>
<dbReference type="OrthoDB" id="6130531at2759"/>
<evidence type="ECO:0000313" key="2">
    <source>
        <dbReference type="Proteomes" id="UP000275846"/>
    </source>
</evidence>
<reference evidence="3" key="1">
    <citation type="submission" date="2016-06" db="UniProtKB">
        <authorList>
            <consortium name="WormBaseParasite"/>
        </authorList>
    </citation>
    <scope>IDENTIFICATION</scope>
</reference>
<organism evidence="3">
    <name type="scientific">Schistocephalus solidus</name>
    <name type="common">Tapeworm</name>
    <dbReference type="NCBI Taxonomy" id="70667"/>
    <lineage>
        <taxon>Eukaryota</taxon>
        <taxon>Metazoa</taxon>
        <taxon>Spiralia</taxon>
        <taxon>Lophotrochozoa</taxon>
        <taxon>Platyhelminthes</taxon>
        <taxon>Cestoda</taxon>
        <taxon>Eucestoda</taxon>
        <taxon>Diphyllobothriidea</taxon>
        <taxon>Diphyllobothriidae</taxon>
        <taxon>Schistocephalus</taxon>
    </lineage>
</organism>
<proteinExistence type="predicted"/>
<name>A0A183SVG6_SCHSO</name>
<accession>A0A183SVG6</accession>
<protein>
    <submittedName>
        <fullName evidence="3">EGF-like domain-containing protein</fullName>
    </submittedName>
</protein>
<evidence type="ECO:0000313" key="1">
    <source>
        <dbReference type="EMBL" id="VDL94599.1"/>
    </source>
</evidence>
<gene>
    <name evidence="1" type="ORF">SSLN_LOCUS8214</name>
</gene>